<dbReference type="RefSeq" id="WP_185957340.1">
    <property type="nucleotide sequence ID" value="NZ_FXTP01000016.1"/>
</dbReference>
<protein>
    <recommendedName>
        <fullName evidence="3">DUF3253 domain-containing protein</fullName>
    </recommendedName>
</protein>
<dbReference type="InterPro" id="IPR036388">
    <property type="entry name" value="WH-like_DNA-bd_sf"/>
</dbReference>
<dbReference type="EMBL" id="FXTP01000016">
    <property type="protein sequence ID" value="SMO93034.1"/>
    <property type="molecule type" value="Genomic_DNA"/>
</dbReference>
<name>A0A521FAG9_9BACT</name>
<dbReference type="SUPFAM" id="SSF46785">
    <property type="entry name" value="Winged helix' DNA-binding domain"/>
    <property type="match status" value="1"/>
</dbReference>
<reference evidence="1 2" key="1">
    <citation type="submission" date="2017-05" db="EMBL/GenBank/DDBJ databases">
        <authorList>
            <person name="Varghese N."/>
            <person name="Submissions S."/>
        </authorList>
    </citation>
    <scope>NUCLEOTIDE SEQUENCE [LARGE SCALE GENOMIC DNA]</scope>
    <source>
        <strain evidence="1 2">DSM 21985</strain>
    </source>
</reference>
<evidence type="ECO:0000313" key="1">
    <source>
        <dbReference type="EMBL" id="SMO93034.1"/>
    </source>
</evidence>
<dbReference type="AlphaFoldDB" id="A0A521FAG9"/>
<organism evidence="1 2">
    <name type="scientific">Gracilimonas mengyeensis</name>
    <dbReference type="NCBI Taxonomy" id="1302730"/>
    <lineage>
        <taxon>Bacteria</taxon>
        <taxon>Pseudomonadati</taxon>
        <taxon>Balneolota</taxon>
        <taxon>Balneolia</taxon>
        <taxon>Balneolales</taxon>
        <taxon>Balneolaceae</taxon>
        <taxon>Gracilimonas</taxon>
    </lineage>
</organism>
<dbReference type="Gene3D" id="1.10.10.10">
    <property type="entry name" value="Winged helix-like DNA-binding domain superfamily/Winged helix DNA-binding domain"/>
    <property type="match status" value="1"/>
</dbReference>
<dbReference type="InterPro" id="IPR036390">
    <property type="entry name" value="WH_DNA-bd_sf"/>
</dbReference>
<keyword evidence="2" id="KW-1185">Reference proteome</keyword>
<dbReference type="Pfam" id="PF11625">
    <property type="entry name" value="DUF3253"/>
    <property type="match status" value="1"/>
</dbReference>
<gene>
    <name evidence="1" type="ORF">SAMN06265219_11646</name>
</gene>
<sequence length="86" mass="9851">MKKSKQEIKNRILTFTKKRGPEKSVCPSEVTKDLFSDVWKDHVDDVRTAAGELQSERLISITQKGKEIKLDKAKGPIRLSIVDERK</sequence>
<dbReference type="InterPro" id="IPR021660">
    <property type="entry name" value="DUF3253"/>
</dbReference>
<accession>A0A521FAG9</accession>
<proteinExistence type="predicted"/>
<dbReference type="Proteomes" id="UP000317557">
    <property type="component" value="Unassembled WGS sequence"/>
</dbReference>
<evidence type="ECO:0008006" key="3">
    <source>
        <dbReference type="Google" id="ProtNLM"/>
    </source>
</evidence>
<evidence type="ECO:0000313" key="2">
    <source>
        <dbReference type="Proteomes" id="UP000317557"/>
    </source>
</evidence>